<sequence>LLSLLISDAFAAECHDYLDSPIIPSVLDSNNTCIGSFCYRIEYPINNSEAERNQIAVLMGCLDYPLASLKLGCRRNYLEWILCVCDTDFCNGDNSTAVFDLPKVQCRDDFMTSDGNTDIGKKCESNYCITWRNGQSPDAGGLTSSQDYKCQGGWDQPLEMFDIYTRTIGGTFPAGMCVSYQIADHYIDEMCSCPYNSENCTTPSLWPKTSGRPLDDRSGFIDCATPSDFGGMRKCKGHVCYIMKQKYRDEAYGCIRYDERYMDKKFTLGAHKILDYYWYFCDKGMCNANEDPGKIFSGLYQYDEPPPGNRSCKCFIEIGAITFDDEVGELKKEAINLTLILSISIPFGFVIVILSTVVGYRIYAKQWPHPFPFLLDKSRVRRRIADTPTVITVVSSKSKDK</sequence>
<dbReference type="EnsemblMetazoa" id="PPA10912.1">
    <property type="protein sequence ID" value="PPA10912.1"/>
    <property type="gene ID" value="WBGene00100466"/>
</dbReference>
<evidence type="ECO:0000256" key="1">
    <source>
        <dbReference type="SAM" id="Phobius"/>
    </source>
</evidence>
<evidence type="ECO:0000313" key="4">
    <source>
        <dbReference type="Proteomes" id="UP000005239"/>
    </source>
</evidence>
<accession>A0A8R1U815</accession>
<proteinExistence type="predicted"/>
<evidence type="ECO:0000259" key="2">
    <source>
        <dbReference type="Pfam" id="PF24602"/>
    </source>
</evidence>
<gene>
    <name evidence="3" type="primary">WBGene00100466</name>
</gene>
<keyword evidence="1" id="KW-0812">Transmembrane</keyword>
<keyword evidence="4" id="KW-1185">Reference proteome</keyword>
<keyword evidence="1" id="KW-0472">Membrane</keyword>
<protein>
    <recommendedName>
        <fullName evidence="2">DUF7622 domain-containing protein</fullName>
    </recommendedName>
</protein>
<dbReference type="Proteomes" id="UP000005239">
    <property type="component" value="Unassembled WGS sequence"/>
</dbReference>
<dbReference type="Pfam" id="PF24602">
    <property type="entry name" value="DUF7622"/>
    <property type="match status" value="1"/>
</dbReference>
<organism evidence="3 4">
    <name type="scientific">Pristionchus pacificus</name>
    <name type="common">Parasitic nematode worm</name>
    <dbReference type="NCBI Taxonomy" id="54126"/>
    <lineage>
        <taxon>Eukaryota</taxon>
        <taxon>Metazoa</taxon>
        <taxon>Ecdysozoa</taxon>
        <taxon>Nematoda</taxon>
        <taxon>Chromadorea</taxon>
        <taxon>Rhabditida</taxon>
        <taxon>Rhabditina</taxon>
        <taxon>Diplogasteromorpha</taxon>
        <taxon>Diplogasteroidea</taxon>
        <taxon>Neodiplogasteridae</taxon>
        <taxon>Pristionchus</taxon>
    </lineage>
</organism>
<evidence type="ECO:0000313" key="3">
    <source>
        <dbReference type="EnsemblMetazoa" id="PPA10912.1"/>
    </source>
</evidence>
<feature type="domain" description="DUF7622" evidence="2">
    <location>
        <begin position="232"/>
        <end position="289"/>
    </location>
</feature>
<dbReference type="PANTHER" id="PTHR37433:SF5">
    <property type="entry name" value="DUF753 DOMAIN-CONTAINING PROTEIN-RELATED"/>
    <property type="match status" value="1"/>
</dbReference>
<dbReference type="PANTHER" id="PTHR37433">
    <property type="entry name" value="PROTEIN CBG25136-RELATED"/>
    <property type="match status" value="1"/>
</dbReference>
<dbReference type="AlphaFoldDB" id="A0A8R1U815"/>
<reference evidence="4" key="1">
    <citation type="journal article" date="2008" name="Nat. Genet.">
        <title>The Pristionchus pacificus genome provides a unique perspective on nematode lifestyle and parasitism.</title>
        <authorList>
            <person name="Dieterich C."/>
            <person name="Clifton S.W."/>
            <person name="Schuster L.N."/>
            <person name="Chinwalla A."/>
            <person name="Delehaunty K."/>
            <person name="Dinkelacker I."/>
            <person name="Fulton L."/>
            <person name="Fulton R."/>
            <person name="Godfrey J."/>
            <person name="Minx P."/>
            <person name="Mitreva M."/>
            <person name="Roeseler W."/>
            <person name="Tian H."/>
            <person name="Witte H."/>
            <person name="Yang S.P."/>
            <person name="Wilson R.K."/>
            <person name="Sommer R.J."/>
        </authorList>
    </citation>
    <scope>NUCLEOTIDE SEQUENCE [LARGE SCALE GENOMIC DNA]</scope>
    <source>
        <strain evidence="4">PS312</strain>
    </source>
</reference>
<reference evidence="3" key="2">
    <citation type="submission" date="2022-06" db="UniProtKB">
        <authorList>
            <consortium name="EnsemblMetazoa"/>
        </authorList>
    </citation>
    <scope>IDENTIFICATION</scope>
    <source>
        <strain evidence="3">PS312</strain>
    </source>
</reference>
<name>A0A8R1U815_PRIPA</name>
<feature type="transmembrane region" description="Helical" evidence="1">
    <location>
        <begin position="339"/>
        <end position="363"/>
    </location>
</feature>
<dbReference type="InterPro" id="IPR056039">
    <property type="entry name" value="DUF7622"/>
</dbReference>
<keyword evidence="1" id="KW-1133">Transmembrane helix</keyword>